<gene>
    <name evidence="1" type="ORF">EV202_1318</name>
</gene>
<protein>
    <submittedName>
        <fullName evidence="1">Uncharacterized protein</fullName>
    </submittedName>
</protein>
<accession>A0A4V6NPP5</accession>
<name>A0A4V6NPP5_9BACE</name>
<reference evidence="1 2" key="1">
    <citation type="submission" date="2019-03" db="EMBL/GenBank/DDBJ databases">
        <title>Genomic Encyclopedia of Type Strains, Phase IV (KMG-IV): sequencing the most valuable type-strain genomes for metagenomic binning, comparative biology and taxonomic classification.</title>
        <authorList>
            <person name="Goeker M."/>
        </authorList>
    </citation>
    <scope>NUCLEOTIDE SEQUENCE [LARGE SCALE GENOMIC DNA]</scope>
    <source>
        <strain evidence="1 2">DSM 23917</strain>
    </source>
</reference>
<proteinExistence type="predicted"/>
<evidence type="ECO:0000313" key="1">
    <source>
        <dbReference type="EMBL" id="TCO87463.1"/>
    </source>
</evidence>
<comment type="caution">
    <text evidence="1">The sequence shown here is derived from an EMBL/GenBank/DDBJ whole genome shotgun (WGS) entry which is preliminary data.</text>
</comment>
<evidence type="ECO:0000313" key="2">
    <source>
        <dbReference type="Proteomes" id="UP000295600"/>
    </source>
</evidence>
<dbReference type="EMBL" id="SLXB01000031">
    <property type="protein sequence ID" value="TCO87463.1"/>
    <property type="molecule type" value="Genomic_DNA"/>
</dbReference>
<dbReference type="Proteomes" id="UP000295600">
    <property type="component" value="Unassembled WGS sequence"/>
</dbReference>
<organism evidence="1 2">
    <name type="scientific">Prevotella heparinolytica</name>
    <dbReference type="NCBI Taxonomy" id="28113"/>
    <lineage>
        <taxon>Bacteria</taxon>
        <taxon>Pseudomonadati</taxon>
        <taxon>Bacteroidota</taxon>
        <taxon>Bacteroidia</taxon>
        <taxon>Bacteroidales</taxon>
        <taxon>Bacteroidaceae</taxon>
        <taxon>Bacteroides</taxon>
    </lineage>
</organism>
<dbReference type="RefSeq" id="WP_131927392.1">
    <property type="nucleotide sequence ID" value="NZ_SLXB01000031.1"/>
</dbReference>
<sequence length="175" mass="20110">MDIRLLQQLEAETISEKPLKIPFSFDNIERLPKGKSPGDCIVIRPITVRTWFCIRPLLLKIDKEDLSRLINKPGEVGSEVAEVMDKYGELIIDIVCLGIHNKPSTPPEWFRDVLMDNSTWQDIHVLLNAILFRIGFFPFCKSIITLRSVSPMDEAEMIAARKNLESWNLSRKEDS</sequence>
<dbReference type="AlphaFoldDB" id="A0A4V6NPP5"/>